<evidence type="ECO:0000313" key="9">
    <source>
        <dbReference type="EMBL" id="ORY61879.1"/>
    </source>
</evidence>
<evidence type="ECO:0000259" key="8">
    <source>
        <dbReference type="SMART" id="SM01349"/>
    </source>
</evidence>
<name>A0A1Y2DRR8_9FUNG</name>
<dbReference type="InterPro" id="IPR016024">
    <property type="entry name" value="ARM-type_fold"/>
</dbReference>
<evidence type="ECO:0000256" key="7">
    <source>
        <dbReference type="SAM" id="MobiDB-lite"/>
    </source>
</evidence>
<dbReference type="Gene3D" id="1.25.10.10">
    <property type="entry name" value="Leucine-rich Repeat Variant"/>
    <property type="match status" value="1"/>
</dbReference>
<comment type="caution">
    <text evidence="9">The sequence shown here is derived from an EMBL/GenBank/DDBJ whole genome shotgun (WGS) entry which is preliminary data.</text>
</comment>
<comment type="subcellular location">
    <subcellularLocation>
        <location evidence="1">Cytoplasm</location>
        <location evidence="1">Cytoskeleton</location>
        <location evidence="1">Spindle</location>
    </subcellularLocation>
</comment>
<feature type="coiled-coil region" evidence="6">
    <location>
        <begin position="19"/>
        <end position="46"/>
    </location>
</feature>
<keyword evidence="4" id="KW-0493">Microtubule</keyword>
<evidence type="ECO:0000256" key="5">
    <source>
        <dbReference type="ARBA" id="ARBA00022776"/>
    </source>
</evidence>
<keyword evidence="3" id="KW-0132">Cell division</keyword>
<gene>
    <name evidence="9" type="ORF">LY90DRAFT_668520</name>
</gene>
<dbReference type="Pfam" id="PF12348">
    <property type="entry name" value="CLASP_N"/>
    <property type="match status" value="1"/>
</dbReference>
<evidence type="ECO:0000256" key="1">
    <source>
        <dbReference type="ARBA" id="ARBA00004186"/>
    </source>
</evidence>
<feature type="region of interest" description="Disordered" evidence="7">
    <location>
        <begin position="1089"/>
        <end position="1154"/>
    </location>
</feature>
<dbReference type="SMART" id="SM01349">
    <property type="entry name" value="TOG"/>
    <property type="match status" value="1"/>
</dbReference>
<protein>
    <recommendedName>
        <fullName evidence="8">TOG domain-containing protein</fullName>
    </recommendedName>
</protein>
<feature type="coiled-coil region" evidence="6">
    <location>
        <begin position="1022"/>
        <end position="1049"/>
    </location>
</feature>
<dbReference type="GO" id="GO:0005815">
    <property type="term" value="C:microtubule organizing center"/>
    <property type="evidence" value="ECO:0007669"/>
    <property type="project" value="TreeGrafter"/>
</dbReference>
<feature type="domain" description="TOG" evidence="8">
    <location>
        <begin position="197"/>
        <end position="445"/>
    </location>
</feature>
<dbReference type="InterPro" id="IPR024395">
    <property type="entry name" value="CLASP_N_dom"/>
</dbReference>
<dbReference type="GO" id="GO:0005876">
    <property type="term" value="C:spindle microtubule"/>
    <property type="evidence" value="ECO:0007669"/>
    <property type="project" value="TreeGrafter"/>
</dbReference>
<keyword evidence="10" id="KW-1185">Reference proteome</keyword>
<feature type="coiled-coil region" evidence="6">
    <location>
        <begin position="1343"/>
        <end position="1377"/>
    </location>
</feature>
<feature type="compositionally biased region" description="Basic and acidic residues" evidence="7">
    <location>
        <begin position="1089"/>
        <end position="1117"/>
    </location>
</feature>
<dbReference type="GO" id="GO:0090307">
    <property type="term" value="P:mitotic spindle assembly"/>
    <property type="evidence" value="ECO:0007669"/>
    <property type="project" value="TreeGrafter"/>
</dbReference>
<dbReference type="GO" id="GO:0008017">
    <property type="term" value="F:microtubule binding"/>
    <property type="evidence" value="ECO:0007669"/>
    <property type="project" value="TreeGrafter"/>
</dbReference>
<dbReference type="STRING" id="1754190.A0A1Y2DRR8"/>
<feature type="region of interest" description="Disordered" evidence="7">
    <location>
        <begin position="502"/>
        <end position="561"/>
    </location>
</feature>
<keyword evidence="5" id="KW-0131">Cell cycle</keyword>
<accession>A0A1Y2DRR8</accession>
<reference evidence="9 10" key="1">
    <citation type="submission" date="2016-08" db="EMBL/GenBank/DDBJ databases">
        <title>A Parts List for Fungal Cellulosomes Revealed by Comparative Genomics.</title>
        <authorList>
            <consortium name="DOE Joint Genome Institute"/>
            <person name="Haitjema C.H."/>
            <person name="Gilmore S.P."/>
            <person name="Henske J.K."/>
            <person name="Solomon K.V."/>
            <person name="De Groot R."/>
            <person name="Kuo A."/>
            <person name="Mondo S.J."/>
            <person name="Salamov A.A."/>
            <person name="Labutti K."/>
            <person name="Zhao Z."/>
            <person name="Chiniquy J."/>
            <person name="Barry K."/>
            <person name="Brewer H.M."/>
            <person name="Purvine S.O."/>
            <person name="Wright A.T."/>
            <person name="Boxma B."/>
            <person name="Van Alen T."/>
            <person name="Hackstein J.H."/>
            <person name="Baker S.E."/>
            <person name="Grigoriev I.V."/>
            <person name="O'Malley M.A."/>
        </authorList>
    </citation>
    <scope>NUCLEOTIDE SEQUENCE [LARGE SCALE GENOMIC DNA]</scope>
    <source>
        <strain evidence="9 10">G1</strain>
    </source>
</reference>
<comment type="similarity">
    <text evidence="2">Belongs to the CLASP family.</text>
</comment>
<organism evidence="9 10">
    <name type="scientific">Neocallimastix californiae</name>
    <dbReference type="NCBI Taxonomy" id="1754190"/>
    <lineage>
        <taxon>Eukaryota</taxon>
        <taxon>Fungi</taxon>
        <taxon>Fungi incertae sedis</taxon>
        <taxon>Chytridiomycota</taxon>
        <taxon>Chytridiomycota incertae sedis</taxon>
        <taxon>Neocallimastigomycetes</taxon>
        <taxon>Neocallimastigales</taxon>
        <taxon>Neocallimastigaceae</taxon>
        <taxon>Neocallimastix</taxon>
    </lineage>
</organism>
<dbReference type="EMBL" id="MCOG01000059">
    <property type="protein sequence ID" value="ORY61879.1"/>
    <property type="molecule type" value="Genomic_DNA"/>
</dbReference>
<dbReference type="OrthoDB" id="46159at2759"/>
<dbReference type="SUPFAM" id="SSF48371">
    <property type="entry name" value="ARM repeat"/>
    <property type="match status" value="2"/>
</dbReference>
<dbReference type="InterPro" id="IPR034085">
    <property type="entry name" value="TOG"/>
</dbReference>
<dbReference type="GO" id="GO:0005881">
    <property type="term" value="C:cytoplasmic microtubule"/>
    <property type="evidence" value="ECO:0007669"/>
    <property type="project" value="TreeGrafter"/>
</dbReference>
<keyword evidence="5" id="KW-0498">Mitosis</keyword>
<sequence>MEFNLILKDIQSNINDNDVNSLLDNLEKLEDKLRNLKSISKDAAEKITNLILKLFLSNNKELNSQGLLFLNTYQKHLLHLKNINESEFENVIKVHINKLLYPLIKQLKESGQVGILSNDSLIDMYSLILKFHLQENKDLMTQFKNDILKGFVIDSNNEKEKDNTNKSMINSKNIIPLSSIFAIPGTIPSYPTPKKIELFSISDIDNEISTFCKSFIGKETEENWDMRNKSIQRFRGILYKDNKILNNNIKLLKPAIDNILISVQSLRTALCITSCLSIIDLANVFKAQLDVYSDIIISKLMPLINQTNKVISTISSHTIACIIKNVSYNLRNLQILSTPIAEKHKNTNTRQISILLIGISIEIAIQNDIQKAKFEKFGGLDLVISCLKKSIQDAGQFIRETSRKIFSLINIHWKPRANKFMDSLDSVTKKNLIKYLEKNPGIPSSSNKIQALKKKNKSISILKKRKILERDNIKSWNNKQNNKNLSSDSQVIDFNFNNLTLEQQKHSKTTPSKTKKEKPIIGLKRSYSSMSDKKEIDNENNIIINTPSKSPRPKASSERKRSLFKEEMIQQKHENNNYDYDPENTPSKSAKKLKLFENINQENHLNQDDNNISESPSKKKIIDLSNSNMINKNEDDISSAFNNDLNKLYNDDKVKNKFTTPKKIKKPKIISSDSKNRKDIIDSSQVQETTPTKNNKLKKIESSTNYLIEVKNENSKIIVPKSSSKKKKHNGITPNSPSLSTPYLFKQSLIKKFKEVDNPKIRIEALKELIDYFKASKVNKLGTSLQINESIMSFLNDTSDDILKEILNEETLDILLKTRVISIEQLIPKIIEIELKIKKQNDENIKLSNKENIYSEFSINKVNNIVNWIKQEKFTVPIMKNIIIELIAKNGKSRKKYNNVNEILECLLEWIIELLINDMSENIFYMNAKSNKEVEIDYKIGKRNPCIYFKNENNLKSMILLLGNWISTTFGNEINGRSLISFLWCIKKLNNKTLKYIREYFSEEIYNQLIKGIEILDNEFEKSKETILYDNYEEEIENEDKENHQNQGNTIDNEVIKSSKENLSKNLEISISNNNVVIEENNKVVKNYKDVKDQNKTKIENGKRDKNDNKDKNDGKLFKINTTINNNNNNISNSNNSNNNNNNDNNNNNNQISLKNKNFNDEEIKIHDSDVIIDDSSKTIKTTVVETKAIKTAITNLNDKNITKNEEKIINSNNNEGNINKKDNIPLNKVKKINEKSGNTLIKNLMEIDEQYSMLPEETSISNLQSSNKYLINEKSFVTHRNVKLSDIIESDNSLPSFSHDDLSSSKKRKIDKIDENDNDNDNNGNNNNNTNIDMQKTDNIKKVQKQQQRQELQQILQQEKQQRKQQKQRQKQQQEIIYIEENDELSENKLSKKPNILRLNTSHQDKRMKKEYLNLKLNRADSKTEMNNSTLNVKKIKIEPSLMNKVKEEPKDILYNTENGTIKKEKLSSDRSVILIENSEMLFEKENARRKLESKPKKYESIIILDDPQPNLKQNKAIKENDIIVIDSSYSKNEILNINNKDNGIEEKNKSNVKNLNKLNIDTEVIQIDDDTDQSTPKNNFETNLNENITQNKFNKDNHNSNNDTDTNTDTDKDKDNTMTMEISQHENELSMNNPDLDENKLLLADNINKIERRTSNITLKASKNHYINLDFINDNYCKYKKPLGIERLFIKETPNAKYFSANIDQDILFSNLYENLKSSKPNESVFRNLIRLSNIENDKNITNEKLMKVNELWNSWFERIYLILIQKLQTFNNNNDEQEYILLLLQNLMKNQTLYFKGKENGLFCLINQYMNKKSEELYITTENTLKIYAQNLDKISCLKTILSYLNRQFNFNIDSNSIYEQNLKFSYRSTSESFAFEILSQIISRFSQNELQEYIDDIQQVLSKGLSCTLTDIRRTVIDCCFCINKILNNEIWTTFLNKFTIVNQILIKMFIDQFQKKN</sequence>
<dbReference type="PANTHER" id="PTHR21567:SF9">
    <property type="entry name" value="CLIP-ASSOCIATING PROTEIN"/>
    <property type="match status" value="1"/>
</dbReference>
<dbReference type="PANTHER" id="PTHR21567">
    <property type="entry name" value="CLASP"/>
    <property type="match status" value="1"/>
</dbReference>
<feature type="compositionally biased region" description="Low complexity" evidence="7">
    <location>
        <begin position="1118"/>
        <end position="1154"/>
    </location>
</feature>
<evidence type="ECO:0000256" key="4">
    <source>
        <dbReference type="ARBA" id="ARBA00022701"/>
    </source>
</evidence>
<feature type="region of interest" description="Disordered" evidence="7">
    <location>
        <begin position="1292"/>
        <end position="1335"/>
    </location>
</feature>
<dbReference type="GO" id="GO:0051301">
    <property type="term" value="P:cell division"/>
    <property type="evidence" value="ECO:0007669"/>
    <property type="project" value="UniProtKB-KW"/>
</dbReference>
<feature type="compositionally biased region" description="Low complexity" evidence="7">
    <location>
        <begin position="1322"/>
        <end position="1334"/>
    </location>
</feature>
<evidence type="ECO:0000256" key="2">
    <source>
        <dbReference type="ARBA" id="ARBA00009549"/>
    </source>
</evidence>
<evidence type="ECO:0000256" key="3">
    <source>
        <dbReference type="ARBA" id="ARBA00022618"/>
    </source>
</evidence>
<feature type="region of interest" description="Disordered" evidence="7">
    <location>
        <begin position="1571"/>
        <end position="1617"/>
    </location>
</feature>
<dbReference type="GO" id="GO:1990023">
    <property type="term" value="C:mitotic spindle midzone"/>
    <property type="evidence" value="ECO:0007669"/>
    <property type="project" value="TreeGrafter"/>
</dbReference>
<keyword evidence="6" id="KW-0175">Coiled coil</keyword>
<dbReference type="Proteomes" id="UP000193920">
    <property type="component" value="Unassembled WGS sequence"/>
</dbReference>
<proteinExistence type="inferred from homology"/>
<dbReference type="InterPro" id="IPR011989">
    <property type="entry name" value="ARM-like"/>
</dbReference>
<evidence type="ECO:0000313" key="10">
    <source>
        <dbReference type="Proteomes" id="UP000193920"/>
    </source>
</evidence>
<evidence type="ECO:0000256" key="6">
    <source>
        <dbReference type="SAM" id="Coils"/>
    </source>
</evidence>
<feature type="compositionally biased region" description="Polar residues" evidence="7">
    <location>
        <begin position="1575"/>
        <end position="1592"/>
    </location>
</feature>